<protein>
    <recommendedName>
        <fullName evidence="6">Adenine DNA glycosylase</fullName>
        <ecNumber evidence="5">3.2.2.31</ecNumber>
    </recommendedName>
</protein>
<dbReference type="FunFam" id="1.10.340.30:FF:000002">
    <property type="entry name" value="Adenine DNA glycosylase"/>
    <property type="match status" value="1"/>
</dbReference>
<evidence type="ECO:0000256" key="4">
    <source>
        <dbReference type="ARBA" id="ARBA00008343"/>
    </source>
</evidence>
<dbReference type="PANTHER" id="PTHR42944:SF1">
    <property type="entry name" value="ADENINE DNA GLYCOSYLASE"/>
    <property type="match status" value="1"/>
</dbReference>
<dbReference type="STRING" id="229921.ADN01_04820"/>
<dbReference type="AlphaFoldDB" id="A0A0P6YBI8"/>
<dbReference type="GO" id="GO:0032357">
    <property type="term" value="F:oxidized purine DNA binding"/>
    <property type="evidence" value="ECO:0007669"/>
    <property type="project" value="TreeGrafter"/>
</dbReference>
<keyword evidence="11" id="KW-0408">Iron</keyword>
<dbReference type="PANTHER" id="PTHR42944">
    <property type="entry name" value="ADENINE DNA GLYCOSYLASE"/>
    <property type="match status" value="1"/>
</dbReference>
<dbReference type="SUPFAM" id="SSF48150">
    <property type="entry name" value="DNA-glycosylase"/>
    <property type="match status" value="1"/>
</dbReference>
<evidence type="ECO:0000256" key="1">
    <source>
        <dbReference type="ARBA" id="ARBA00000843"/>
    </source>
</evidence>
<evidence type="ECO:0000256" key="5">
    <source>
        <dbReference type="ARBA" id="ARBA00012045"/>
    </source>
</evidence>
<dbReference type="Gene3D" id="1.10.340.30">
    <property type="entry name" value="Hypothetical protein, domain 2"/>
    <property type="match status" value="1"/>
</dbReference>
<dbReference type="PATRIC" id="fig|229921.5.peg.3318"/>
<dbReference type="InterPro" id="IPR044298">
    <property type="entry name" value="MIG/MutY"/>
</dbReference>
<dbReference type="InterPro" id="IPR023170">
    <property type="entry name" value="HhH_base_excis_C"/>
</dbReference>
<dbReference type="Pfam" id="PF14815">
    <property type="entry name" value="NUDIX_4"/>
    <property type="match status" value="1"/>
</dbReference>
<dbReference type="InterPro" id="IPR015797">
    <property type="entry name" value="NUDIX_hydrolase-like_dom_sf"/>
</dbReference>
<dbReference type="GO" id="GO:0046872">
    <property type="term" value="F:metal ion binding"/>
    <property type="evidence" value="ECO:0007669"/>
    <property type="project" value="UniProtKB-KW"/>
</dbReference>
<dbReference type="NCBIfam" id="TIGR01084">
    <property type="entry name" value="mutY"/>
    <property type="match status" value="1"/>
</dbReference>
<dbReference type="InterPro" id="IPR004035">
    <property type="entry name" value="Endouclease-III_FeS-bd_BS"/>
</dbReference>
<dbReference type="EMBL" id="LGCM01000019">
    <property type="protein sequence ID" value="KPL87525.1"/>
    <property type="molecule type" value="Genomic_DNA"/>
</dbReference>
<evidence type="ECO:0000256" key="9">
    <source>
        <dbReference type="ARBA" id="ARBA00022763"/>
    </source>
</evidence>
<keyword evidence="8" id="KW-0479">Metal-binding</keyword>
<keyword evidence="9" id="KW-0227">DNA damage</keyword>
<dbReference type="EC" id="3.2.2.31" evidence="5"/>
<dbReference type="CDD" id="cd00056">
    <property type="entry name" value="ENDO3c"/>
    <property type="match status" value="1"/>
</dbReference>
<evidence type="ECO:0000313" key="17">
    <source>
        <dbReference type="Proteomes" id="UP000050501"/>
    </source>
</evidence>
<evidence type="ECO:0000256" key="7">
    <source>
        <dbReference type="ARBA" id="ARBA00022485"/>
    </source>
</evidence>
<accession>A0A0P6YBI8</accession>
<dbReference type="InterPro" id="IPR029119">
    <property type="entry name" value="MutY_C"/>
</dbReference>
<dbReference type="InterPro" id="IPR004036">
    <property type="entry name" value="Endonuclease-III-like_CS2"/>
</dbReference>
<dbReference type="Pfam" id="PF00730">
    <property type="entry name" value="HhH-GPD"/>
    <property type="match status" value="1"/>
</dbReference>
<dbReference type="GO" id="GO:0000701">
    <property type="term" value="F:purine-specific mismatch base pair DNA N-glycosylase activity"/>
    <property type="evidence" value="ECO:0007669"/>
    <property type="project" value="UniProtKB-EC"/>
</dbReference>
<dbReference type="PROSITE" id="PS00764">
    <property type="entry name" value="ENDONUCLEASE_III_1"/>
    <property type="match status" value="1"/>
</dbReference>
<comment type="similarity">
    <text evidence="4">Belongs to the Nth/MutY family.</text>
</comment>
<dbReference type="CDD" id="cd03425">
    <property type="entry name" value="NUDIX_MutT_NudA_like"/>
    <property type="match status" value="1"/>
</dbReference>
<comment type="catalytic activity">
    <reaction evidence="1">
        <text>Hydrolyzes free adenine bases from 7,8-dihydro-8-oxoguanine:adenine mismatched double-stranded DNA, leaving an apurinic site.</text>
        <dbReference type="EC" id="3.2.2.31"/>
    </reaction>
</comment>
<dbReference type="GO" id="GO:0035485">
    <property type="term" value="F:adenine/guanine mispair binding"/>
    <property type="evidence" value="ECO:0007669"/>
    <property type="project" value="TreeGrafter"/>
</dbReference>
<dbReference type="InterPro" id="IPR000086">
    <property type="entry name" value="NUDIX_hydrolase_dom"/>
</dbReference>
<dbReference type="GO" id="GO:0006298">
    <property type="term" value="P:mismatch repair"/>
    <property type="evidence" value="ECO:0007669"/>
    <property type="project" value="TreeGrafter"/>
</dbReference>
<dbReference type="GO" id="GO:0034039">
    <property type="term" value="F:8-oxo-7,8-dihydroguanine DNA N-glycosylase activity"/>
    <property type="evidence" value="ECO:0007669"/>
    <property type="project" value="TreeGrafter"/>
</dbReference>
<dbReference type="GO" id="GO:0051539">
    <property type="term" value="F:4 iron, 4 sulfur cluster binding"/>
    <property type="evidence" value="ECO:0007669"/>
    <property type="project" value="UniProtKB-KW"/>
</dbReference>
<organism evidence="16 17">
    <name type="scientific">Levilinea saccharolytica</name>
    <dbReference type="NCBI Taxonomy" id="229921"/>
    <lineage>
        <taxon>Bacteria</taxon>
        <taxon>Bacillati</taxon>
        <taxon>Chloroflexota</taxon>
        <taxon>Anaerolineae</taxon>
        <taxon>Anaerolineales</taxon>
        <taxon>Anaerolineaceae</taxon>
        <taxon>Levilinea</taxon>
    </lineage>
</organism>
<keyword evidence="7" id="KW-0004">4Fe-4S</keyword>
<feature type="domain" description="Nudix hydrolase" evidence="15">
    <location>
        <begin position="229"/>
        <end position="355"/>
    </location>
</feature>
<evidence type="ECO:0000256" key="6">
    <source>
        <dbReference type="ARBA" id="ARBA00022023"/>
    </source>
</evidence>
<dbReference type="InterPro" id="IPR020476">
    <property type="entry name" value="Nudix_hydrolase"/>
</dbReference>
<evidence type="ECO:0000313" key="16">
    <source>
        <dbReference type="EMBL" id="KPL87525.1"/>
    </source>
</evidence>
<dbReference type="InterPro" id="IPR003651">
    <property type="entry name" value="Endonuclease3_FeS-loop_motif"/>
</dbReference>
<dbReference type="InterPro" id="IPR011257">
    <property type="entry name" value="DNA_glycosylase"/>
</dbReference>
<dbReference type="Gene3D" id="1.10.1670.10">
    <property type="entry name" value="Helix-hairpin-Helix base-excision DNA repair enzymes (C-terminal)"/>
    <property type="match status" value="1"/>
</dbReference>
<keyword evidence="14" id="KW-0326">Glycosidase</keyword>
<reference evidence="16 17" key="1">
    <citation type="submission" date="2015-07" db="EMBL/GenBank/DDBJ databases">
        <title>Genome sequence of Levilinea saccharolytica DSM 16555.</title>
        <authorList>
            <person name="Hemp J."/>
            <person name="Ward L.M."/>
            <person name="Pace L.A."/>
            <person name="Fischer W.W."/>
        </authorList>
    </citation>
    <scope>NUCLEOTIDE SEQUENCE [LARGE SCALE GENOMIC DNA]</scope>
    <source>
        <strain evidence="16 17">KIBI-1</strain>
    </source>
</reference>
<evidence type="ECO:0000256" key="12">
    <source>
        <dbReference type="ARBA" id="ARBA00023014"/>
    </source>
</evidence>
<dbReference type="SMART" id="SM00478">
    <property type="entry name" value="ENDO3c"/>
    <property type="match status" value="1"/>
</dbReference>
<keyword evidence="12" id="KW-0411">Iron-sulfur</keyword>
<comment type="caution">
    <text evidence="16">The sequence shown here is derived from an EMBL/GenBank/DDBJ whole genome shotgun (WGS) entry which is preliminary data.</text>
</comment>
<keyword evidence="13" id="KW-0234">DNA repair</keyword>
<dbReference type="Proteomes" id="UP000050501">
    <property type="component" value="Unassembled WGS sequence"/>
</dbReference>
<dbReference type="PRINTS" id="PR00502">
    <property type="entry name" value="NUDIXFAMILY"/>
</dbReference>
<evidence type="ECO:0000256" key="10">
    <source>
        <dbReference type="ARBA" id="ARBA00022801"/>
    </source>
</evidence>
<evidence type="ECO:0000256" key="14">
    <source>
        <dbReference type="ARBA" id="ARBA00023295"/>
    </source>
</evidence>
<keyword evidence="17" id="KW-1185">Reference proteome</keyword>
<dbReference type="PROSITE" id="PS01155">
    <property type="entry name" value="ENDONUCLEASE_III_2"/>
    <property type="match status" value="1"/>
</dbReference>
<proteinExistence type="inferred from homology"/>
<dbReference type="InterPro" id="IPR005760">
    <property type="entry name" value="A/G_AdeGlyc_MutY"/>
</dbReference>
<dbReference type="InterPro" id="IPR003265">
    <property type="entry name" value="HhH-GPD_domain"/>
</dbReference>
<dbReference type="InterPro" id="IPR000445">
    <property type="entry name" value="HhH_motif"/>
</dbReference>
<evidence type="ECO:0000256" key="11">
    <source>
        <dbReference type="ARBA" id="ARBA00023004"/>
    </source>
</evidence>
<evidence type="ECO:0000256" key="13">
    <source>
        <dbReference type="ARBA" id="ARBA00023204"/>
    </source>
</evidence>
<evidence type="ECO:0000256" key="3">
    <source>
        <dbReference type="ARBA" id="ARBA00002933"/>
    </source>
</evidence>
<evidence type="ECO:0000256" key="2">
    <source>
        <dbReference type="ARBA" id="ARBA00001966"/>
    </source>
</evidence>
<keyword evidence="10" id="KW-0378">Hydrolase</keyword>
<dbReference type="Pfam" id="PF00633">
    <property type="entry name" value="HHH"/>
    <property type="match status" value="1"/>
</dbReference>
<dbReference type="Pfam" id="PF10576">
    <property type="entry name" value="EndIII_4Fe-2S"/>
    <property type="match status" value="1"/>
</dbReference>
<dbReference type="SUPFAM" id="SSF55811">
    <property type="entry name" value="Nudix"/>
    <property type="match status" value="1"/>
</dbReference>
<evidence type="ECO:0000259" key="15">
    <source>
        <dbReference type="PROSITE" id="PS51462"/>
    </source>
</evidence>
<dbReference type="SMART" id="SM00525">
    <property type="entry name" value="FES"/>
    <property type="match status" value="1"/>
</dbReference>
<sequence length="365" mass="40670">MFPMSETIAQLLLSWYRQNARQLPWRGSPDPYAVWVSEIMLQQTRVETVIPYFQRWMARFPSVAALAEAPLDEVLRLWEGLGYYSRARNLHRAAQLIASHYGGQLPTERAALEKLPGIGRYTAGAIASMAFGQDEAALDGNIRRVLARLFDVALPARSPAGEARLWELARQVLPPDEAGDFNQALMDLGSSICTPRSPACLVCPLTSLCRARQLGVQEQRPVLSARSAVPHLTVTAAVLRRDSQVLIAQRPPQGLLGGMWEFPGGKLEPGESLPEGLRREIREELAAEIEVGEELGVFEHAYTHFRVTLHAFFCRLRAGEPTALEASQIRWVTVDELAAFPMGKIDRQISRRLAQLHRPKGEPRG</sequence>
<comment type="cofactor">
    <cofactor evidence="2">
        <name>[4Fe-4S] cluster</name>
        <dbReference type="ChEBI" id="CHEBI:49883"/>
    </cofactor>
</comment>
<dbReference type="Gene3D" id="3.90.79.10">
    <property type="entry name" value="Nucleoside Triphosphate Pyrophosphohydrolase"/>
    <property type="match status" value="1"/>
</dbReference>
<evidence type="ECO:0000256" key="8">
    <source>
        <dbReference type="ARBA" id="ARBA00022723"/>
    </source>
</evidence>
<comment type="function">
    <text evidence="3">Adenine glycosylase active on G-A mispairs. MutY also corrects error-prone DNA synthesis past GO lesions which are due to the oxidatively damaged form of guanine: 7,8-dihydro-8-oxoguanine (8-oxo-dGTP).</text>
</comment>
<dbReference type="PROSITE" id="PS51462">
    <property type="entry name" value="NUDIX"/>
    <property type="match status" value="1"/>
</dbReference>
<gene>
    <name evidence="16" type="ORF">ADN01_04820</name>
</gene>
<name>A0A0P6YBI8_9CHLR</name>
<dbReference type="GO" id="GO:0006284">
    <property type="term" value="P:base-excision repair"/>
    <property type="evidence" value="ECO:0007669"/>
    <property type="project" value="InterPro"/>
</dbReference>